<proteinExistence type="predicted"/>
<evidence type="ECO:0000256" key="1">
    <source>
        <dbReference type="SAM" id="MobiDB-lite"/>
    </source>
</evidence>
<organism evidence="2 3">
    <name type="scientific">Cyprinus carpio</name>
    <name type="common">Common carp</name>
    <dbReference type="NCBI Taxonomy" id="7962"/>
    <lineage>
        <taxon>Eukaryota</taxon>
        <taxon>Metazoa</taxon>
        <taxon>Chordata</taxon>
        <taxon>Craniata</taxon>
        <taxon>Vertebrata</taxon>
        <taxon>Euteleostomi</taxon>
        <taxon>Actinopterygii</taxon>
        <taxon>Neopterygii</taxon>
        <taxon>Teleostei</taxon>
        <taxon>Ostariophysi</taxon>
        <taxon>Cypriniformes</taxon>
        <taxon>Cyprinidae</taxon>
        <taxon>Cyprininae</taxon>
        <taxon>Cyprinus</taxon>
    </lineage>
</organism>
<feature type="compositionally biased region" description="Polar residues" evidence="1">
    <location>
        <begin position="1"/>
        <end position="29"/>
    </location>
</feature>
<sequence>NPSNLLRQSQTYLKPAQNPSNQQSQTYSKPAQRPLNPIKPLEKQKKRQLKSNLQYFLGADCETQNRPAACHRPDPPVFTEKDFQKIQKEYFSNL</sequence>
<dbReference type="Ensembl" id="ENSCCRT00020120190.1">
    <property type="protein sequence ID" value="ENSCCRP00020110044.1"/>
    <property type="gene ID" value="ENSCCRG00020050086.1"/>
</dbReference>
<feature type="region of interest" description="Disordered" evidence="1">
    <location>
        <begin position="1"/>
        <end position="49"/>
    </location>
</feature>
<evidence type="ECO:0000313" key="3">
    <source>
        <dbReference type="Proteomes" id="UP000694701"/>
    </source>
</evidence>
<accession>A0A8C2KJ63</accession>
<name>A0A8C2KJ63_CYPCA</name>
<dbReference type="Proteomes" id="UP000694701">
    <property type="component" value="Unplaced"/>
</dbReference>
<protein>
    <submittedName>
        <fullName evidence="2">Uncharacterized protein</fullName>
    </submittedName>
</protein>
<evidence type="ECO:0000313" key="2">
    <source>
        <dbReference type="Ensembl" id="ENSCCRP00020110044.1"/>
    </source>
</evidence>
<reference evidence="2" key="1">
    <citation type="submission" date="2025-08" db="UniProtKB">
        <authorList>
            <consortium name="Ensembl"/>
        </authorList>
    </citation>
    <scope>IDENTIFICATION</scope>
</reference>
<dbReference type="AlphaFoldDB" id="A0A8C2KJ63"/>